<dbReference type="GeneID" id="19170194"/>
<organism evidence="1 2">
    <name type="scientific">Capronia epimyces CBS 606.96</name>
    <dbReference type="NCBI Taxonomy" id="1182542"/>
    <lineage>
        <taxon>Eukaryota</taxon>
        <taxon>Fungi</taxon>
        <taxon>Dikarya</taxon>
        <taxon>Ascomycota</taxon>
        <taxon>Pezizomycotina</taxon>
        <taxon>Eurotiomycetes</taxon>
        <taxon>Chaetothyriomycetidae</taxon>
        <taxon>Chaetothyriales</taxon>
        <taxon>Herpotrichiellaceae</taxon>
        <taxon>Capronia</taxon>
    </lineage>
</organism>
<evidence type="ECO:0000313" key="1">
    <source>
        <dbReference type="EMBL" id="EXJ82271.1"/>
    </source>
</evidence>
<dbReference type="OrthoDB" id="5985073at2759"/>
<protein>
    <submittedName>
        <fullName evidence="1">Uncharacterized protein</fullName>
    </submittedName>
</protein>
<comment type="caution">
    <text evidence="1">The sequence shown here is derived from an EMBL/GenBank/DDBJ whole genome shotgun (WGS) entry which is preliminary data.</text>
</comment>
<accession>W9XZ66</accession>
<name>W9XZ66_9EURO</name>
<keyword evidence="2" id="KW-1185">Reference proteome</keyword>
<reference evidence="1 2" key="1">
    <citation type="submission" date="2013-03" db="EMBL/GenBank/DDBJ databases">
        <title>The Genome Sequence of Capronia epimyces CBS 606.96.</title>
        <authorList>
            <consortium name="The Broad Institute Genomics Platform"/>
            <person name="Cuomo C."/>
            <person name="de Hoog S."/>
            <person name="Gorbushina A."/>
            <person name="Walker B."/>
            <person name="Young S.K."/>
            <person name="Zeng Q."/>
            <person name="Gargeya S."/>
            <person name="Fitzgerald M."/>
            <person name="Haas B."/>
            <person name="Abouelleil A."/>
            <person name="Allen A.W."/>
            <person name="Alvarado L."/>
            <person name="Arachchi H.M."/>
            <person name="Berlin A.M."/>
            <person name="Chapman S.B."/>
            <person name="Gainer-Dewar J."/>
            <person name="Goldberg J."/>
            <person name="Griggs A."/>
            <person name="Gujja S."/>
            <person name="Hansen M."/>
            <person name="Howarth C."/>
            <person name="Imamovic A."/>
            <person name="Ireland A."/>
            <person name="Larimer J."/>
            <person name="McCowan C."/>
            <person name="Murphy C."/>
            <person name="Pearson M."/>
            <person name="Poon T.W."/>
            <person name="Priest M."/>
            <person name="Roberts A."/>
            <person name="Saif S."/>
            <person name="Shea T."/>
            <person name="Sisk P."/>
            <person name="Sykes S."/>
            <person name="Wortman J."/>
            <person name="Nusbaum C."/>
            <person name="Birren B."/>
        </authorList>
    </citation>
    <scope>NUCLEOTIDE SEQUENCE [LARGE SCALE GENOMIC DNA]</scope>
    <source>
        <strain evidence="1 2">CBS 606.96</strain>
    </source>
</reference>
<dbReference type="Proteomes" id="UP000019478">
    <property type="component" value="Unassembled WGS sequence"/>
</dbReference>
<dbReference type="AlphaFoldDB" id="W9XZ66"/>
<gene>
    <name evidence="1" type="ORF">A1O3_06084</name>
</gene>
<dbReference type="HOGENOM" id="CLU_2084572_0_0_1"/>
<proteinExistence type="predicted"/>
<dbReference type="RefSeq" id="XP_007734394.1">
    <property type="nucleotide sequence ID" value="XM_007736204.1"/>
</dbReference>
<sequence length="117" mass="12846">MFGFYMARIVTSRMRPEPSSSWKSDISALVTWGSLHSSSDQELLSILDVAPPHLHSRNRKIGGVWELEASTYLRKPAAKKRYFNSRATMSDLIALGVYAGPAVPLKAGRIDATQAGP</sequence>
<dbReference type="EMBL" id="AMGY01000005">
    <property type="protein sequence ID" value="EXJ82271.1"/>
    <property type="molecule type" value="Genomic_DNA"/>
</dbReference>
<evidence type="ECO:0000313" key="2">
    <source>
        <dbReference type="Proteomes" id="UP000019478"/>
    </source>
</evidence>